<reference evidence="3 4" key="1">
    <citation type="journal article" date="2014" name="Int. J. Syst. Evol. Microbiol.">
        <title>Nocardioides zeae sp. nov., isolated from the stem of Zea mays.</title>
        <authorList>
            <person name="Glaeser S.P."/>
            <person name="McInroy J.A."/>
            <person name="Busse H.J."/>
            <person name="Kampfer P."/>
        </authorList>
    </citation>
    <scope>NUCLEOTIDE SEQUENCE [LARGE SCALE GENOMIC DNA]</scope>
    <source>
        <strain evidence="3 4">JCM 30728</strain>
    </source>
</reference>
<evidence type="ECO:0000313" key="4">
    <source>
        <dbReference type="Proteomes" id="UP000468687"/>
    </source>
</evidence>
<dbReference type="GO" id="GO:0019843">
    <property type="term" value="F:rRNA binding"/>
    <property type="evidence" value="ECO:0007669"/>
    <property type="project" value="TreeGrafter"/>
</dbReference>
<dbReference type="Pfam" id="PF01926">
    <property type="entry name" value="MMR_HSR1"/>
    <property type="match status" value="1"/>
</dbReference>
<organism evidence="3 4">
    <name type="scientific">Nocardioides zeae</name>
    <dbReference type="NCBI Taxonomy" id="1457234"/>
    <lineage>
        <taxon>Bacteria</taxon>
        <taxon>Bacillati</taxon>
        <taxon>Actinomycetota</taxon>
        <taxon>Actinomycetes</taxon>
        <taxon>Propionibacteriales</taxon>
        <taxon>Nocardioidaceae</taxon>
        <taxon>Nocardioides</taxon>
    </lineage>
</organism>
<name>A0A6P0HJ74_9ACTN</name>
<dbReference type="GO" id="GO:0000028">
    <property type="term" value="P:ribosomal small subunit assembly"/>
    <property type="evidence" value="ECO:0007669"/>
    <property type="project" value="TreeGrafter"/>
</dbReference>
<dbReference type="Proteomes" id="UP000468687">
    <property type="component" value="Unassembled WGS sequence"/>
</dbReference>
<evidence type="ECO:0000313" key="3">
    <source>
        <dbReference type="EMBL" id="NEN78789.1"/>
    </source>
</evidence>
<keyword evidence="1" id="KW-0472">Membrane</keyword>
<dbReference type="AlphaFoldDB" id="A0A6P0HJ74"/>
<gene>
    <name evidence="3" type="ORF">G3T38_10930</name>
</gene>
<dbReference type="EMBL" id="JAAGXA010000006">
    <property type="protein sequence ID" value="NEN78789.1"/>
    <property type="molecule type" value="Genomic_DNA"/>
</dbReference>
<dbReference type="GO" id="GO:0005525">
    <property type="term" value="F:GTP binding"/>
    <property type="evidence" value="ECO:0007669"/>
    <property type="project" value="InterPro"/>
</dbReference>
<feature type="transmembrane region" description="Helical" evidence="1">
    <location>
        <begin position="461"/>
        <end position="481"/>
    </location>
</feature>
<dbReference type="RefSeq" id="WP_163772317.1">
    <property type="nucleotide sequence ID" value="NZ_JAAGXA010000006.1"/>
</dbReference>
<proteinExistence type="predicted"/>
<dbReference type="PANTHER" id="PTHR42698">
    <property type="entry name" value="GTPASE ERA"/>
    <property type="match status" value="1"/>
</dbReference>
<feature type="transmembrane region" description="Helical" evidence="1">
    <location>
        <begin position="435"/>
        <end position="455"/>
    </location>
</feature>
<keyword evidence="1" id="KW-0812">Transmembrane</keyword>
<accession>A0A6P0HJ74</accession>
<sequence>MTLSHAPDGSSSAPRADLGARVTALEEAAATSRGRLDEALVAEIEGVASRATTRIRLSAAHTVIGIAGATGSGKSSTFNALTGLELSSVGVRRPTTSWASACIWGSDGADELMDWLGIPPRYRTSRDSMLDTSDETRDMQGVVLLDLPDHDSTEVSHHDEVERLVTKADLLVWVLDPQKYADAAIHERYLAPYAAQQDVMLIVLNQIDSVPEERRDAMIADVRRLLDDDGLERVRIFPVSAKEGWGIADLRSEIVQRVAAKQAMVARLDADIVEAADRLAAASGDARAPELTDDAASELRTAVAAAAGVPPLVDSVEQVVAGRTRRAVAPTPQTWVTRDPLRRVEVDLGEAAALLTGNRPPEAGRVQRSRLEMAARALGDRVSDGLVPAWAEAVQRAATSDVDGLAGRVDDALQRTDLRAGWLPGWAKAVRVVQWVLLVLVVLGLLAGIAAVAGVDAVPGPAVGFGVAVGALVLSLVLGVAGRAGAAAAGRDAAAQVDDELRQATDVAVDATVLAPVRAEIDAYRVVRERLAVAQVRRD</sequence>
<dbReference type="InterPro" id="IPR027417">
    <property type="entry name" value="P-loop_NTPase"/>
</dbReference>
<dbReference type="SUPFAM" id="SSF52540">
    <property type="entry name" value="P-loop containing nucleoside triphosphate hydrolases"/>
    <property type="match status" value="1"/>
</dbReference>
<evidence type="ECO:0000256" key="1">
    <source>
        <dbReference type="SAM" id="Phobius"/>
    </source>
</evidence>
<feature type="domain" description="G" evidence="2">
    <location>
        <begin position="64"/>
        <end position="205"/>
    </location>
</feature>
<dbReference type="InterPro" id="IPR005662">
    <property type="entry name" value="GTPase_Era-like"/>
</dbReference>
<protein>
    <submittedName>
        <fullName evidence="3">ABC transporter</fullName>
    </submittedName>
</protein>
<comment type="caution">
    <text evidence="3">The sequence shown here is derived from an EMBL/GenBank/DDBJ whole genome shotgun (WGS) entry which is preliminary data.</text>
</comment>
<dbReference type="GO" id="GO:0043024">
    <property type="term" value="F:ribosomal small subunit binding"/>
    <property type="evidence" value="ECO:0007669"/>
    <property type="project" value="TreeGrafter"/>
</dbReference>
<dbReference type="Gene3D" id="3.40.50.300">
    <property type="entry name" value="P-loop containing nucleotide triphosphate hydrolases"/>
    <property type="match status" value="1"/>
</dbReference>
<keyword evidence="4" id="KW-1185">Reference proteome</keyword>
<keyword evidence="1" id="KW-1133">Transmembrane helix</keyword>
<dbReference type="InterPro" id="IPR006073">
    <property type="entry name" value="GTP-bd"/>
</dbReference>
<dbReference type="GO" id="GO:0005829">
    <property type="term" value="C:cytosol"/>
    <property type="evidence" value="ECO:0007669"/>
    <property type="project" value="TreeGrafter"/>
</dbReference>
<dbReference type="PANTHER" id="PTHR42698:SF1">
    <property type="entry name" value="GTPASE ERA, MITOCHONDRIAL"/>
    <property type="match status" value="1"/>
</dbReference>
<evidence type="ECO:0000259" key="2">
    <source>
        <dbReference type="Pfam" id="PF01926"/>
    </source>
</evidence>